<evidence type="ECO:0000313" key="3">
    <source>
        <dbReference type="Proteomes" id="UP001597260"/>
    </source>
</evidence>
<protein>
    <recommendedName>
        <fullName evidence="4">Secreted protein</fullName>
    </recommendedName>
</protein>
<proteinExistence type="predicted"/>
<sequence length="383" mass="41221">MTSVDQRLDRVRGEAAPCRHNARTIAALTSNPGCRRRAILDSAGVDKQRIATHVGFPAQFGQSQFAITRGNTFEAQVKADGCAELLRLLRELLGLPISEASYTDLGRADETDRLGPQSPTAQAARHSRSRDLLTESTGSSALFDHPLLQLSVGGQRVYLEPDLIAFQVAGRFHVVEIKSFGVVDGQADATKVSGAAIQAAVYVLAMREMLAEAGHDPETVSSDVVLVCPRDFSNEPMAALIDVRKQLLMLRRQLARMERVDELLAMLPADLSFELAADADGVPTRPQQVLEGALREVEARYAPECLAACELARFCRHEARGHTAGLGKSVREALGGIDRVTTVLALASGELTPAEDQTEAAALLQAAARLRAEVLSERQGTPA</sequence>
<evidence type="ECO:0000313" key="2">
    <source>
        <dbReference type="EMBL" id="MFD1321702.1"/>
    </source>
</evidence>
<dbReference type="RefSeq" id="WP_377569926.1">
    <property type="nucleotide sequence ID" value="NZ_JBHTMP010000013.1"/>
</dbReference>
<reference evidence="3" key="1">
    <citation type="journal article" date="2019" name="Int. J. Syst. Evol. Microbiol.">
        <title>The Global Catalogue of Microorganisms (GCM) 10K type strain sequencing project: providing services to taxonomists for standard genome sequencing and annotation.</title>
        <authorList>
            <consortium name="The Broad Institute Genomics Platform"/>
            <consortium name="The Broad Institute Genome Sequencing Center for Infectious Disease"/>
            <person name="Wu L."/>
            <person name="Ma J."/>
        </authorList>
    </citation>
    <scope>NUCLEOTIDE SEQUENCE [LARGE SCALE GENOMIC DNA]</scope>
    <source>
        <strain evidence="3">JCM 31037</strain>
    </source>
</reference>
<gene>
    <name evidence="2" type="ORF">ACFQ4H_11445</name>
</gene>
<feature type="region of interest" description="Disordered" evidence="1">
    <location>
        <begin position="108"/>
        <end position="130"/>
    </location>
</feature>
<organism evidence="2 3">
    <name type="scientific">Micromonospora sonneratiae</name>
    <dbReference type="NCBI Taxonomy" id="1184706"/>
    <lineage>
        <taxon>Bacteria</taxon>
        <taxon>Bacillati</taxon>
        <taxon>Actinomycetota</taxon>
        <taxon>Actinomycetes</taxon>
        <taxon>Micromonosporales</taxon>
        <taxon>Micromonosporaceae</taxon>
        <taxon>Micromonospora</taxon>
    </lineage>
</organism>
<evidence type="ECO:0008006" key="4">
    <source>
        <dbReference type="Google" id="ProtNLM"/>
    </source>
</evidence>
<dbReference type="EMBL" id="JBHTMP010000013">
    <property type="protein sequence ID" value="MFD1321702.1"/>
    <property type="molecule type" value="Genomic_DNA"/>
</dbReference>
<dbReference type="Proteomes" id="UP001597260">
    <property type="component" value="Unassembled WGS sequence"/>
</dbReference>
<evidence type="ECO:0000256" key="1">
    <source>
        <dbReference type="SAM" id="MobiDB-lite"/>
    </source>
</evidence>
<name>A0ABW3YB70_9ACTN</name>
<accession>A0ABW3YB70</accession>
<comment type="caution">
    <text evidence="2">The sequence shown here is derived from an EMBL/GenBank/DDBJ whole genome shotgun (WGS) entry which is preliminary data.</text>
</comment>
<keyword evidence="3" id="KW-1185">Reference proteome</keyword>